<protein>
    <recommendedName>
        <fullName evidence="4">TIGR04086 family membrane protein</fullName>
    </recommendedName>
</protein>
<dbReference type="EMBL" id="LVJI01000053">
    <property type="protein sequence ID" value="OAB40717.1"/>
    <property type="molecule type" value="Genomic_DNA"/>
</dbReference>
<dbReference type="NCBIfam" id="TIGR04086">
    <property type="entry name" value="TIGR04086_membr"/>
    <property type="match status" value="1"/>
</dbReference>
<dbReference type="Pfam" id="PF12670">
    <property type="entry name" value="DUF3792"/>
    <property type="match status" value="1"/>
</dbReference>
<organism evidence="2 3">
    <name type="scientific">Paenibacillus antarcticus</name>
    <dbReference type="NCBI Taxonomy" id="253703"/>
    <lineage>
        <taxon>Bacteria</taxon>
        <taxon>Bacillati</taxon>
        <taxon>Bacillota</taxon>
        <taxon>Bacilli</taxon>
        <taxon>Bacillales</taxon>
        <taxon>Paenibacillaceae</taxon>
        <taxon>Paenibacillus</taxon>
    </lineage>
</organism>
<sequence length="131" mass="14590">MQFIRQFISLRITNPILAGLCYAFFWMMMGSFILSLFLWLSGMQEHDLGVYIYLIHMFSAAVGGIVSGKRSGRKGWYNGGLTGIFYGLIIVIIGFLALDNSISLEHILWIGIAFVIGAIGGMFGVNLRQNM</sequence>
<keyword evidence="1" id="KW-0812">Transmembrane</keyword>
<keyword evidence="3" id="KW-1185">Reference proteome</keyword>
<proteinExistence type="predicted"/>
<evidence type="ECO:0000256" key="1">
    <source>
        <dbReference type="SAM" id="Phobius"/>
    </source>
</evidence>
<evidence type="ECO:0000313" key="3">
    <source>
        <dbReference type="Proteomes" id="UP000077355"/>
    </source>
</evidence>
<reference evidence="2 3" key="1">
    <citation type="submission" date="2016-03" db="EMBL/GenBank/DDBJ databases">
        <title>Draft genome sequence of Paenibacillus antarcticus CECT 5836.</title>
        <authorList>
            <person name="Shin S.-K."/>
            <person name="Yi H."/>
        </authorList>
    </citation>
    <scope>NUCLEOTIDE SEQUENCE [LARGE SCALE GENOMIC DNA]</scope>
    <source>
        <strain evidence="2 3">CECT 5836</strain>
    </source>
</reference>
<dbReference type="RefSeq" id="WP_068652923.1">
    <property type="nucleotide sequence ID" value="NZ_CP043611.1"/>
</dbReference>
<keyword evidence="1" id="KW-0472">Membrane</keyword>
<feature type="transmembrane region" description="Helical" evidence="1">
    <location>
        <begin position="50"/>
        <end position="68"/>
    </location>
</feature>
<name>A0A162LWD4_9BACL</name>
<gene>
    <name evidence="2" type="ORF">PBAT_22595</name>
</gene>
<feature type="transmembrane region" description="Helical" evidence="1">
    <location>
        <begin position="75"/>
        <end position="95"/>
    </location>
</feature>
<dbReference type="InterPro" id="IPR023804">
    <property type="entry name" value="DUF3792_TM"/>
</dbReference>
<comment type="caution">
    <text evidence="2">The sequence shown here is derived from an EMBL/GenBank/DDBJ whole genome shotgun (WGS) entry which is preliminary data.</text>
</comment>
<feature type="transmembrane region" description="Helical" evidence="1">
    <location>
        <begin position="12"/>
        <end position="38"/>
    </location>
</feature>
<dbReference type="AlphaFoldDB" id="A0A162LWD4"/>
<evidence type="ECO:0000313" key="2">
    <source>
        <dbReference type="EMBL" id="OAB40717.1"/>
    </source>
</evidence>
<feature type="transmembrane region" description="Helical" evidence="1">
    <location>
        <begin position="107"/>
        <end position="127"/>
    </location>
</feature>
<dbReference type="OrthoDB" id="2381657at2"/>
<accession>A0A162LWD4</accession>
<keyword evidence="1" id="KW-1133">Transmembrane helix</keyword>
<dbReference type="Proteomes" id="UP000077355">
    <property type="component" value="Unassembled WGS sequence"/>
</dbReference>
<evidence type="ECO:0008006" key="4">
    <source>
        <dbReference type="Google" id="ProtNLM"/>
    </source>
</evidence>